<keyword evidence="1" id="KW-0645">Protease</keyword>
<keyword evidence="3" id="KW-0720">Serine protease</keyword>
<dbReference type="PANTHER" id="PTHR24276">
    <property type="entry name" value="POLYSERASE-RELATED"/>
    <property type="match status" value="1"/>
</dbReference>
<evidence type="ECO:0000313" key="7">
    <source>
        <dbReference type="EMBL" id="KAF2882685.1"/>
    </source>
</evidence>
<dbReference type="Gene3D" id="2.40.10.10">
    <property type="entry name" value="Trypsin-like serine proteases"/>
    <property type="match status" value="2"/>
</dbReference>
<dbReference type="GO" id="GO:0004252">
    <property type="term" value="F:serine-type endopeptidase activity"/>
    <property type="evidence" value="ECO:0007669"/>
    <property type="project" value="InterPro"/>
</dbReference>
<proteinExistence type="predicted"/>
<dbReference type="AlphaFoldDB" id="A0A8K0CF82"/>
<keyword evidence="4" id="KW-1015">Disulfide bond</keyword>
<dbReference type="GO" id="GO:0006508">
    <property type="term" value="P:proteolysis"/>
    <property type="evidence" value="ECO:0007669"/>
    <property type="project" value="UniProtKB-KW"/>
</dbReference>
<dbReference type="PANTHER" id="PTHR24276:SF91">
    <property type="entry name" value="AT26814P-RELATED"/>
    <property type="match status" value="1"/>
</dbReference>
<dbReference type="OrthoDB" id="93664at2759"/>
<evidence type="ECO:0000259" key="6">
    <source>
        <dbReference type="PROSITE" id="PS50240"/>
    </source>
</evidence>
<feature type="domain" description="Peptidase S1" evidence="6">
    <location>
        <begin position="1"/>
        <end position="195"/>
    </location>
</feature>
<dbReference type="EMBL" id="VTPC01090592">
    <property type="protein sequence ID" value="KAF2882685.1"/>
    <property type="molecule type" value="Genomic_DNA"/>
</dbReference>
<evidence type="ECO:0000256" key="1">
    <source>
        <dbReference type="ARBA" id="ARBA00022670"/>
    </source>
</evidence>
<evidence type="ECO:0000256" key="4">
    <source>
        <dbReference type="ARBA" id="ARBA00023157"/>
    </source>
</evidence>
<keyword evidence="2" id="KW-0378">Hydrolase</keyword>
<dbReference type="InterPro" id="IPR009003">
    <property type="entry name" value="Peptidase_S1_PA"/>
</dbReference>
<dbReference type="PROSITE" id="PS50240">
    <property type="entry name" value="TRYPSIN_DOM"/>
    <property type="match status" value="1"/>
</dbReference>
<dbReference type="SUPFAM" id="SSF50494">
    <property type="entry name" value="Trypsin-like serine proteases"/>
    <property type="match status" value="1"/>
</dbReference>
<protein>
    <recommendedName>
        <fullName evidence="6">Peptidase S1 domain-containing protein</fullName>
    </recommendedName>
</protein>
<dbReference type="Pfam" id="PF00089">
    <property type="entry name" value="Trypsin"/>
    <property type="match status" value="1"/>
</dbReference>
<sequence>MASCSKRFLNLDQSKSSPAKVSRGLSGGRTMSPQRATDLSVRAVSSLVYKGGQRAEILKICNHPDYDAVKLDYDVSVRLLSKSLVLGARVQTILRQPVNEEIPTGTVANFTVEFSECVELYRDEATVTDRMICFGFAKGGKDSCQDDSSGSLVINRTLVGVVSWRGDDCAKPNKPGVYTKISHPEINSHINECLAKFE</sequence>
<dbReference type="InterPro" id="IPR001254">
    <property type="entry name" value="Trypsin_dom"/>
</dbReference>
<evidence type="ECO:0000256" key="5">
    <source>
        <dbReference type="SAM" id="MobiDB-lite"/>
    </source>
</evidence>
<reference evidence="7" key="1">
    <citation type="submission" date="2019-08" db="EMBL/GenBank/DDBJ databases">
        <title>The genome of the North American firefly Photinus pyralis.</title>
        <authorList>
            <consortium name="Photinus pyralis genome working group"/>
            <person name="Fallon T.R."/>
            <person name="Sander Lower S.E."/>
            <person name="Weng J.-K."/>
        </authorList>
    </citation>
    <scope>NUCLEOTIDE SEQUENCE</scope>
    <source>
        <strain evidence="7">TRF0915ILg1</strain>
        <tissue evidence="7">Whole body</tissue>
    </source>
</reference>
<dbReference type="InterPro" id="IPR043504">
    <property type="entry name" value="Peptidase_S1_PA_chymotrypsin"/>
</dbReference>
<dbReference type="Proteomes" id="UP000801492">
    <property type="component" value="Unassembled WGS sequence"/>
</dbReference>
<comment type="caution">
    <text evidence="7">The sequence shown here is derived from an EMBL/GenBank/DDBJ whole genome shotgun (WGS) entry which is preliminary data.</text>
</comment>
<gene>
    <name evidence="7" type="ORF">ILUMI_23487</name>
</gene>
<name>A0A8K0CF82_IGNLU</name>
<feature type="region of interest" description="Disordered" evidence="5">
    <location>
        <begin position="14"/>
        <end position="33"/>
    </location>
</feature>
<evidence type="ECO:0000256" key="2">
    <source>
        <dbReference type="ARBA" id="ARBA00022801"/>
    </source>
</evidence>
<evidence type="ECO:0000256" key="3">
    <source>
        <dbReference type="ARBA" id="ARBA00022825"/>
    </source>
</evidence>
<accession>A0A8K0CF82</accession>
<keyword evidence="8" id="KW-1185">Reference proteome</keyword>
<evidence type="ECO:0000313" key="8">
    <source>
        <dbReference type="Proteomes" id="UP000801492"/>
    </source>
</evidence>
<dbReference type="SMART" id="SM00020">
    <property type="entry name" value="Tryp_SPc"/>
    <property type="match status" value="1"/>
</dbReference>
<organism evidence="7 8">
    <name type="scientific">Ignelater luminosus</name>
    <name type="common">Cucubano</name>
    <name type="synonym">Pyrophorus luminosus</name>
    <dbReference type="NCBI Taxonomy" id="2038154"/>
    <lineage>
        <taxon>Eukaryota</taxon>
        <taxon>Metazoa</taxon>
        <taxon>Ecdysozoa</taxon>
        <taxon>Arthropoda</taxon>
        <taxon>Hexapoda</taxon>
        <taxon>Insecta</taxon>
        <taxon>Pterygota</taxon>
        <taxon>Neoptera</taxon>
        <taxon>Endopterygota</taxon>
        <taxon>Coleoptera</taxon>
        <taxon>Polyphaga</taxon>
        <taxon>Elateriformia</taxon>
        <taxon>Elateroidea</taxon>
        <taxon>Elateridae</taxon>
        <taxon>Agrypninae</taxon>
        <taxon>Pyrophorini</taxon>
        <taxon>Ignelater</taxon>
    </lineage>
</organism>
<dbReference type="InterPro" id="IPR050430">
    <property type="entry name" value="Peptidase_S1"/>
</dbReference>